<accession>A0A9X5EA09</accession>
<dbReference type="Proteomes" id="UP000031532">
    <property type="component" value="Unassembled WGS sequence"/>
</dbReference>
<protein>
    <submittedName>
        <fullName evidence="1">Methylglutamate dehydrogenase</fullName>
    </submittedName>
</protein>
<dbReference type="RefSeq" id="WP_039713771.1">
    <property type="nucleotide sequence ID" value="NZ_JTJC03000017.1"/>
</dbReference>
<dbReference type="SUPFAM" id="SSF103025">
    <property type="entry name" value="Folate-binding domain"/>
    <property type="match status" value="1"/>
</dbReference>
<dbReference type="Gene3D" id="3.30.70.1520">
    <property type="entry name" value="Heterotetrameric sarcosine oxidase"/>
    <property type="match status" value="1"/>
</dbReference>
<organism evidence="1 2">
    <name type="scientific">Scytonema millei VB511283</name>
    <dbReference type="NCBI Taxonomy" id="1245923"/>
    <lineage>
        <taxon>Bacteria</taxon>
        <taxon>Bacillati</taxon>
        <taxon>Cyanobacteriota</taxon>
        <taxon>Cyanophyceae</taxon>
        <taxon>Nostocales</taxon>
        <taxon>Scytonemataceae</taxon>
        <taxon>Scytonema</taxon>
    </lineage>
</organism>
<dbReference type="InterPro" id="IPR027266">
    <property type="entry name" value="TrmE/GcvT-like"/>
</dbReference>
<evidence type="ECO:0000313" key="2">
    <source>
        <dbReference type="Proteomes" id="UP000031532"/>
    </source>
</evidence>
<dbReference type="OrthoDB" id="9179874at2"/>
<sequence length="214" mass="23124">MKTPLRLSPIHDSLQSLNGAWRDINGMPSLVTLPGDRQSASVLGIADLSFLTRFGVKGANAAEWLADRGLPIPDRPNTWHSLPAGGIVARLGLTEFLIEDSLNSAISPQLATTCKSPPAKVYPVLRQDLALGLVGDRVNDLLRQTCSFNFQALSLSDRPVVLTNAIGVAVTVIPSDGDYYRIWCDRTFGTYFWQTLIQIATELGGGAIGTESFL</sequence>
<evidence type="ECO:0000313" key="1">
    <source>
        <dbReference type="EMBL" id="NHC38065.1"/>
    </source>
</evidence>
<name>A0A9X5EA09_9CYAN</name>
<keyword evidence="2" id="KW-1185">Reference proteome</keyword>
<reference evidence="1 2" key="1">
    <citation type="journal article" date="2015" name="Genome Announc.">
        <title>Draft Genome Sequence of the Terrestrial Cyanobacterium Scytonema millei VB511283, Isolated from Eastern India.</title>
        <authorList>
            <person name="Sen D."/>
            <person name="Chandrababunaidu M.M."/>
            <person name="Singh D."/>
            <person name="Sanghi N."/>
            <person name="Ghorai A."/>
            <person name="Mishra G.P."/>
            <person name="Madduluri M."/>
            <person name="Adhikary S.P."/>
            <person name="Tripathy S."/>
        </authorList>
    </citation>
    <scope>NUCLEOTIDE SEQUENCE [LARGE SCALE GENOMIC DNA]</scope>
    <source>
        <strain evidence="1 2">VB511283</strain>
    </source>
</reference>
<proteinExistence type="predicted"/>
<gene>
    <name evidence="1" type="ORF">QH73_0026180</name>
</gene>
<dbReference type="Gene3D" id="3.30.1360.120">
    <property type="entry name" value="Probable tRNA modification gtpase trme, domain 1"/>
    <property type="match status" value="1"/>
</dbReference>
<comment type="caution">
    <text evidence="1">The sequence shown here is derived from an EMBL/GenBank/DDBJ whole genome shotgun (WGS) entry which is preliminary data.</text>
</comment>
<dbReference type="AlphaFoldDB" id="A0A9X5EA09"/>
<dbReference type="EMBL" id="JTJC03000017">
    <property type="protein sequence ID" value="NHC38065.1"/>
    <property type="molecule type" value="Genomic_DNA"/>
</dbReference>